<dbReference type="PROSITE" id="PS50943">
    <property type="entry name" value="HTH_CROC1"/>
    <property type="match status" value="1"/>
</dbReference>
<evidence type="ECO:0000256" key="4">
    <source>
        <dbReference type="SAM" id="Coils"/>
    </source>
</evidence>
<dbReference type="SMART" id="SM00530">
    <property type="entry name" value="HTH_XRE"/>
    <property type="match status" value="1"/>
</dbReference>
<feature type="coiled-coil region" evidence="4">
    <location>
        <begin position="109"/>
        <end position="144"/>
    </location>
</feature>
<keyword evidence="1" id="KW-0805">Transcription regulation</keyword>
<dbReference type="PANTHER" id="PTHR46797:SF23">
    <property type="entry name" value="HTH-TYPE TRANSCRIPTIONAL REGULATOR SUTR"/>
    <property type="match status" value="1"/>
</dbReference>
<dbReference type="InterPro" id="IPR001387">
    <property type="entry name" value="Cro/C1-type_HTH"/>
</dbReference>
<reference evidence="6 9" key="1">
    <citation type="submission" date="2017-02" db="EMBL/GenBank/DDBJ databases">
        <title>Haemophilus influenzae in COPD genome sequencing project.</title>
        <authorList>
            <person name="Murphy T.F."/>
            <person name="Kong Y."/>
            <person name="Nadendla S."/>
            <person name="Tettelin H."/>
            <person name="Pettigrew M."/>
        </authorList>
    </citation>
    <scope>NUCLEOTIDE SEQUENCE [LARGE SCALE GENOMIC DNA]</scope>
    <source>
        <strain evidence="6 9">19P94H1</strain>
    </source>
</reference>
<evidence type="ECO:0000256" key="2">
    <source>
        <dbReference type="ARBA" id="ARBA00023125"/>
    </source>
</evidence>
<dbReference type="Proteomes" id="UP000658741">
    <property type="component" value="Unassembled WGS sequence"/>
</dbReference>
<evidence type="ECO:0000313" key="10">
    <source>
        <dbReference type="Proteomes" id="UP000249936"/>
    </source>
</evidence>
<reference evidence="7 10" key="2">
    <citation type="submission" date="2018-06" db="EMBL/GenBank/DDBJ databases">
        <authorList>
            <consortium name="Pathogen Informatics"/>
            <person name="Doyle S."/>
        </authorList>
    </citation>
    <scope>NUCLEOTIDE SEQUENCE [LARGE SCALE GENOMIC DNA]</scope>
    <source>
        <strain evidence="7 10">NCTC11872</strain>
    </source>
</reference>
<dbReference type="InterPro" id="IPR050807">
    <property type="entry name" value="TransReg_Diox_bact_type"/>
</dbReference>
<proteinExistence type="predicted"/>
<name>A0A2V0SFT6_HAEIF</name>
<dbReference type="PANTHER" id="PTHR46797">
    <property type="entry name" value="HTH-TYPE TRANSCRIPTIONAL REGULATOR"/>
    <property type="match status" value="1"/>
</dbReference>
<keyword evidence="4" id="KW-0175">Coiled coil</keyword>
<dbReference type="GO" id="GO:0005829">
    <property type="term" value="C:cytosol"/>
    <property type="evidence" value="ECO:0007669"/>
    <property type="project" value="TreeGrafter"/>
</dbReference>
<reference evidence="8" key="3">
    <citation type="submission" date="2019-05" db="EMBL/GenBank/DDBJ databases">
        <authorList>
            <person name="Hibberd M."/>
        </authorList>
    </citation>
    <scope>NUCLEOTIDE SEQUENCE</scope>
    <source>
        <strain evidence="8">Haemophilus_influenzae_BgEED16</strain>
    </source>
</reference>
<dbReference type="EMBL" id="UASK01000009">
    <property type="protein sequence ID" value="SPX42663.1"/>
    <property type="molecule type" value="Genomic_DNA"/>
</dbReference>
<evidence type="ECO:0000313" key="8">
    <source>
        <dbReference type="EMBL" id="VTX71229.1"/>
    </source>
</evidence>
<organism evidence="7 10">
    <name type="scientific">Haemophilus influenzae</name>
    <dbReference type="NCBI Taxonomy" id="727"/>
    <lineage>
        <taxon>Bacteria</taxon>
        <taxon>Pseudomonadati</taxon>
        <taxon>Pseudomonadota</taxon>
        <taxon>Gammaproteobacteria</taxon>
        <taxon>Pasteurellales</taxon>
        <taxon>Pasteurellaceae</taxon>
        <taxon>Haemophilus</taxon>
    </lineage>
</organism>
<sequence>MGIRMNVHEKIRKLRETKHWSQEEMAERMSMSLNGYAKIERGETKLHLDKLEQIAQILDIDIVELINSGERNVFVQFNENSHFSSSFQGDNEKSLLIEIEKLKLSLSHCQQLLEEKEGLLNKLVEQKDNEIKLLREMVELLKKG</sequence>
<dbReference type="Pfam" id="PF01381">
    <property type="entry name" value="HTH_3"/>
    <property type="match status" value="1"/>
</dbReference>
<gene>
    <name evidence="6" type="ORF">BV022_00370</name>
    <name evidence="8" type="ORF">CAGEJMGA_01374</name>
    <name evidence="7" type="ORF">NCTC11872_02303</name>
</gene>
<dbReference type="EMBL" id="MZKM01000009">
    <property type="protein sequence ID" value="PRL92442.1"/>
    <property type="molecule type" value="Genomic_DNA"/>
</dbReference>
<dbReference type="CDD" id="cd00093">
    <property type="entry name" value="HTH_XRE"/>
    <property type="match status" value="1"/>
</dbReference>
<dbReference type="AlphaFoldDB" id="A0A2V0SFT6"/>
<dbReference type="Gene3D" id="1.10.260.40">
    <property type="entry name" value="lambda repressor-like DNA-binding domains"/>
    <property type="match status" value="1"/>
</dbReference>
<keyword evidence="3" id="KW-0804">Transcription</keyword>
<evidence type="ECO:0000313" key="9">
    <source>
        <dbReference type="Proteomes" id="UP000238666"/>
    </source>
</evidence>
<dbReference type="GO" id="GO:0003700">
    <property type="term" value="F:DNA-binding transcription factor activity"/>
    <property type="evidence" value="ECO:0007669"/>
    <property type="project" value="TreeGrafter"/>
</dbReference>
<dbReference type="SUPFAM" id="SSF47413">
    <property type="entry name" value="lambda repressor-like DNA-binding domains"/>
    <property type="match status" value="1"/>
</dbReference>
<feature type="domain" description="HTH cro/C1-type" evidence="5">
    <location>
        <begin position="11"/>
        <end position="65"/>
    </location>
</feature>
<dbReference type="Proteomes" id="UP000249936">
    <property type="component" value="Unassembled WGS sequence"/>
</dbReference>
<accession>A0A2V0SFT6</accession>
<dbReference type="EMBL" id="CABFLD010000037">
    <property type="protein sequence ID" value="VTX71229.1"/>
    <property type="molecule type" value="Genomic_DNA"/>
</dbReference>
<dbReference type="InterPro" id="IPR010982">
    <property type="entry name" value="Lambda_DNA-bd_dom_sf"/>
</dbReference>
<evidence type="ECO:0000259" key="5">
    <source>
        <dbReference type="PROSITE" id="PS50943"/>
    </source>
</evidence>
<evidence type="ECO:0000313" key="6">
    <source>
        <dbReference type="EMBL" id="PRL92442.1"/>
    </source>
</evidence>
<keyword evidence="2" id="KW-0238">DNA-binding</keyword>
<evidence type="ECO:0000313" key="7">
    <source>
        <dbReference type="EMBL" id="SPX42663.1"/>
    </source>
</evidence>
<dbReference type="GO" id="GO:0003677">
    <property type="term" value="F:DNA binding"/>
    <property type="evidence" value="ECO:0007669"/>
    <property type="project" value="UniProtKB-KW"/>
</dbReference>
<evidence type="ECO:0000256" key="3">
    <source>
        <dbReference type="ARBA" id="ARBA00023163"/>
    </source>
</evidence>
<evidence type="ECO:0000256" key="1">
    <source>
        <dbReference type="ARBA" id="ARBA00023015"/>
    </source>
</evidence>
<protein>
    <submittedName>
        <fullName evidence="6">Helix-turn-helix domain protein</fullName>
    </submittedName>
    <submittedName>
        <fullName evidence="7">Transcriptional regulator</fullName>
    </submittedName>
</protein>